<protein>
    <submittedName>
        <fullName evidence="15">SusC/RagA family TonB-linked outer membrane protein</fullName>
    </submittedName>
</protein>
<evidence type="ECO:0000256" key="10">
    <source>
        <dbReference type="PROSITE-ProRule" id="PRU01360"/>
    </source>
</evidence>
<dbReference type="InterPro" id="IPR012910">
    <property type="entry name" value="Plug_dom"/>
</dbReference>
<keyword evidence="4 10" id="KW-0812">Transmembrane</keyword>
<evidence type="ECO:0000256" key="7">
    <source>
        <dbReference type="ARBA" id="ARBA00023136"/>
    </source>
</evidence>
<evidence type="ECO:0000256" key="5">
    <source>
        <dbReference type="ARBA" id="ARBA00022729"/>
    </source>
</evidence>
<keyword evidence="2 10" id="KW-0813">Transport</keyword>
<dbReference type="Gene3D" id="2.40.170.20">
    <property type="entry name" value="TonB-dependent receptor, beta-barrel domain"/>
    <property type="match status" value="1"/>
</dbReference>
<dbReference type="InterPro" id="IPR000531">
    <property type="entry name" value="Beta-barrel_TonB"/>
</dbReference>
<dbReference type="InterPro" id="IPR023996">
    <property type="entry name" value="TonB-dep_OMP_SusC/RagA"/>
</dbReference>
<dbReference type="InterPro" id="IPR039426">
    <property type="entry name" value="TonB-dep_rcpt-like"/>
</dbReference>
<dbReference type="NCBIfam" id="TIGR04056">
    <property type="entry name" value="OMP_RagA_SusC"/>
    <property type="match status" value="1"/>
</dbReference>
<evidence type="ECO:0000313" key="16">
    <source>
        <dbReference type="Proteomes" id="UP001176806"/>
    </source>
</evidence>
<evidence type="ECO:0000256" key="2">
    <source>
        <dbReference type="ARBA" id="ARBA00022448"/>
    </source>
</evidence>
<accession>A0ABT8WJI6</accession>
<feature type="domain" description="TonB-dependent receptor plug" evidence="14">
    <location>
        <begin position="116"/>
        <end position="243"/>
    </location>
</feature>
<keyword evidence="7 10" id="KW-0472">Membrane</keyword>
<gene>
    <name evidence="15" type="ORF">Q4Q40_03790</name>
</gene>
<evidence type="ECO:0000256" key="8">
    <source>
        <dbReference type="ARBA" id="ARBA00023170"/>
    </source>
</evidence>
<dbReference type="InterPro" id="IPR008969">
    <property type="entry name" value="CarboxyPept-like_regulatory"/>
</dbReference>
<evidence type="ECO:0000256" key="1">
    <source>
        <dbReference type="ARBA" id="ARBA00004571"/>
    </source>
</evidence>
<proteinExistence type="inferred from homology"/>
<feature type="domain" description="TonB-dependent receptor-like beta-barrel" evidence="13">
    <location>
        <begin position="445"/>
        <end position="1019"/>
    </location>
</feature>
<keyword evidence="3 10" id="KW-1134">Transmembrane beta strand</keyword>
<evidence type="ECO:0000256" key="4">
    <source>
        <dbReference type="ARBA" id="ARBA00022692"/>
    </source>
</evidence>
<evidence type="ECO:0000256" key="11">
    <source>
        <dbReference type="RuleBase" id="RU003357"/>
    </source>
</evidence>
<keyword evidence="6 11" id="KW-0798">TonB box</keyword>
<dbReference type="RefSeq" id="WP_303300375.1">
    <property type="nucleotide sequence ID" value="NZ_BAABDA010000042.1"/>
</dbReference>
<keyword evidence="9 10" id="KW-0998">Cell outer membrane</keyword>
<dbReference type="Pfam" id="PF13715">
    <property type="entry name" value="CarbopepD_reg_2"/>
    <property type="match status" value="1"/>
</dbReference>
<feature type="chain" id="PRO_5046470255" evidence="12">
    <location>
        <begin position="23"/>
        <end position="1065"/>
    </location>
</feature>
<dbReference type="Gene3D" id="2.170.130.10">
    <property type="entry name" value="TonB-dependent receptor, plug domain"/>
    <property type="match status" value="1"/>
</dbReference>
<evidence type="ECO:0000256" key="3">
    <source>
        <dbReference type="ARBA" id="ARBA00022452"/>
    </source>
</evidence>
<keyword evidence="8" id="KW-0675">Receptor</keyword>
<evidence type="ECO:0000259" key="13">
    <source>
        <dbReference type="Pfam" id="PF00593"/>
    </source>
</evidence>
<dbReference type="PANTHER" id="PTHR30069">
    <property type="entry name" value="TONB-DEPENDENT OUTER MEMBRANE RECEPTOR"/>
    <property type="match status" value="1"/>
</dbReference>
<evidence type="ECO:0000256" key="9">
    <source>
        <dbReference type="ARBA" id="ARBA00023237"/>
    </source>
</evidence>
<name>A0ABT8WJI6_9FLAO</name>
<dbReference type="SUPFAM" id="SSF49464">
    <property type="entry name" value="Carboxypeptidase regulatory domain-like"/>
    <property type="match status" value="1"/>
</dbReference>
<organism evidence="15 16">
    <name type="scientific">Flavivirga jejuensis</name>
    <dbReference type="NCBI Taxonomy" id="870487"/>
    <lineage>
        <taxon>Bacteria</taxon>
        <taxon>Pseudomonadati</taxon>
        <taxon>Bacteroidota</taxon>
        <taxon>Flavobacteriia</taxon>
        <taxon>Flavobacteriales</taxon>
        <taxon>Flavobacteriaceae</taxon>
        <taxon>Flavivirga</taxon>
    </lineage>
</organism>
<evidence type="ECO:0000256" key="12">
    <source>
        <dbReference type="SAM" id="SignalP"/>
    </source>
</evidence>
<dbReference type="Gene3D" id="2.60.40.1120">
    <property type="entry name" value="Carboxypeptidase-like, regulatory domain"/>
    <property type="match status" value="1"/>
</dbReference>
<dbReference type="InterPro" id="IPR023997">
    <property type="entry name" value="TonB-dep_OMP_SusC/RagA_CS"/>
</dbReference>
<feature type="signal peptide" evidence="12">
    <location>
        <begin position="1"/>
        <end position="22"/>
    </location>
</feature>
<comment type="caution">
    <text evidence="15">The sequence shown here is derived from an EMBL/GenBank/DDBJ whole genome shotgun (WGS) entry which is preliminary data.</text>
</comment>
<dbReference type="NCBIfam" id="TIGR04057">
    <property type="entry name" value="SusC_RagA_signa"/>
    <property type="match status" value="1"/>
</dbReference>
<dbReference type="SUPFAM" id="SSF56935">
    <property type="entry name" value="Porins"/>
    <property type="match status" value="1"/>
</dbReference>
<comment type="similarity">
    <text evidence="10 11">Belongs to the TonB-dependent receptor family.</text>
</comment>
<evidence type="ECO:0000313" key="15">
    <source>
        <dbReference type="EMBL" id="MDO5973295.1"/>
    </source>
</evidence>
<dbReference type="PANTHER" id="PTHR30069:SF29">
    <property type="entry name" value="HEMOGLOBIN AND HEMOGLOBIN-HAPTOGLOBIN-BINDING PROTEIN 1-RELATED"/>
    <property type="match status" value="1"/>
</dbReference>
<sequence>MKTKFSGILTLLLALVVQLSFAQEKTISGTVSDDSGLPLPGATVLVKGTSSGTSSDFDGRYSIRASEGAILTFSFVGYTTIEAAVGSSNTVNVTLEEDAESLEEVVVTAFGKTKAKREVSSSVSIIDNAELTNVTNINPLESLSGKISGVDLSTPAQVGATSKVIIRGFSSLGSNQPLYIIDGSPINNTQNQLVSAAGDTAVSRTFDGGSGLNDLDPNNIETISVLKGAAAAALYGSRASNGAIIITTKRGRNNQGLKVDIVSSIDLLEVARVPHLQNDFGQGWNGQSYSSLPSGGQGASNENGSWGAPFDGQVRTFGHIINNSQQIKPYLALKDNIKDFYDIGSVYTNSIRLSGGGSNTMFSLGFTNTDSDGIIPTDADAFSRRVINASGGLSSEKFRLNVSANYVERDQNVVNTGQGDNAGEGEVLIQEIIQIPRDVSLVDLADYNNNIFNSNDNFYTPYSRNPYWTINENGNNLKSNRFYGNVNLNYSIVENLSATVQFGGDITNTSNKSFGAIINYSPDSPNALLGATTNAGGVTESKTLRKEYDTFFTLDYDNSITEDLTVDASLGLNYNERSTDFSRVQITDLSVPNFYELSNTAGRPIVTQNNSLRRTYGVFGSATVGYKNRFFLTLTGRNDWSSTLPVENNSFFYPSAGLSAIVIDNSQHSVKLRAAVARVAKDTGPYNTENALIPAVNSGGFGQILFPIGGQNAFELSGIIGNPNLKPEITDEYEFGTEISLFNSRVNIDFAYYNKDTEGVIISRPLPRSTGYASLTGNFIDLNNKGVELAVSGYPVKGNNFTWEVGYTFTKNENEVTGIAEGLDEILINSAFAVNFYAEKGKPLGVFKTRVPLTNDAGQVIVNPTTGIPTQTTDEVDIGNSQRDFIMGLKNTLTYKNLSLSFNFDWKEGGKMYTYTGRLLGFTGNSILTTYNDRNPFIVPNTVVDNGDDTYSENTTPITFENVTGFYSSSNNGSTEVNHVVDRSFIRLRDLSLSYRIPSSLVDQLGISRASITAYGKNLFLWTPDDNPYVDPEISTFGSDLASEFGEFSTNPSQRTYGVSLKVSF</sequence>
<evidence type="ECO:0000256" key="6">
    <source>
        <dbReference type="ARBA" id="ARBA00023077"/>
    </source>
</evidence>
<dbReference type="InterPro" id="IPR036942">
    <property type="entry name" value="Beta-barrel_TonB_sf"/>
</dbReference>
<dbReference type="PROSITE" id="PS52016">
    <property type="entry name" value="TONB_DEPENDENT_REC_3"/>
    <property type="match status" value="1"/>
</dbReference>
<keyword evidence="5 12" id="KW-0732">Signal</keyword>
<dbReference type="InterPro" id="IPR037066">
    <property type="entry name" value="Plug_dom_sf"/>
</dbReference>
<comment type="subcellular location">
    <subcellularLocation>
        <location evidence="1 10">Cell outer membrane</location>
        <topology evidence="1 10">Multi-pass membrane protein</topology>
    </subcellularLocation>
</comment>
<dbReference type="Proteomes" id="UP001176806">
    <property type="component" value="Unassembled WGS sequence"/>
</dbReference>
<reference evidence="15" key="1">
    <citation type="submission" date="2023-07" db="EMBL/GenBank/DDBJ databases">
        <title>Two novel species in the genus Flavivirga.</title>
        <authorList>
            <person name="Kwon K."/>
        </authorList>
    </citation>
    <scope>NUCLEOTIDE SEQUENCE</scope>
    <source>
        <strain evidence="15">KACC 14158</strain>
    </source>
</reference>
<dbReference type="EMBL" id="JAUOEL010000001">
    <property type="protein sequence ID" value="MDO5973295.1"/>
    <property type="molecule type" value="Genomic_DNA"/>
</dbReference>
<evidence type="ECO:0000259" key="14">
    <source>
        <dbReference type="Pfam" id="PF07715"/>
    </source>
</evidence>
<keyword evidence="16" id="KW-1185">Reference proteome</keyword>
<dbReference type="Pfam" id="PF00593">
    <property type="entry name" value="TonB_dep_Rec_b-barrel"/>
    <property type="match status" value="1"/>
</dbReference>
<dbReference type="Pfam" id="PF07715">
    <property type="entry name" value="Plug"/>
    <property type="match status" value="1"/>
</dbReference>